<name>A0A0H2UWD9_STRP3</name>
<gene>
    <name evidence="1" type="ordered locus">SpyM3_1220</name>
</gene>
<dbReference type="Proteomes" id="UP000000564">
    <property type="component" value="Chromosome"/>
</dbReference>
<evidence type="ECO:0000313" key="1">
    <source>
        <dbReference type="EMBL" id="AAM79827.1"/>
    </source>
</evidence>
<sequence>MRQKNALRGHFIAPYVKGEEKTEVTKEKLLELARWIKDISDDTDEKTEDEAYYDGDGTEETTVVGVKGAYTFEGTYDPEDKAQAHIASLKYKLGDERKVWHLIVSADGKTQWLGVATVTEIIAGSGAAADFEAFGCKITYNSLPKESKEIIPKKNELSVAM</sequence>
<reference evidence="1 2" key="1">
    <citation type="journal article" date="2002" name="Proc. Natl. Acad. Sci. U.S.A.">
        <title>Genome sequence of a serotype M3 strain of group A Streptococcus: phage-encoded toxins, the high-virulence phenotype, and clone emergence.</title>
        <authorList>
            <person name="Beres S.B."/>
            <person name="Sylva G.L."/>
            <person name="Barbian K.D."/>
            <person name="Lei B."/>
            <person name="Hoff J.S."/>
            <person name="Mammarella N.D."/>
            <person name="Liu M.Y."/>
            <person name="Smoot J.C."/>
            <person name="Porcella S.F."/>
            <person name="Parkins L.D."/>
            <person name="Campbell D.S."/>
            <person name="Smith T.M."/>
            <person name="McCormick J.K."/>
            <person name="Leung D.Y."/>
            <person name="Schlievert P.M."/>
            <person name="Musser J.M."/>
        </authorList>
    </citation>
    <scope>NUCLEOTIDE SEQUENCE [LARGE SCALE GENOMIC DNA]</scope>
    <source>
        <strain evidence="2">ATCC BAA-595 / MGAS315</strain>
    </source>
</reference>
<dbReference type="RefSeq" id="WP_011054741.1">
    <property type="nucleotide sequence ID" value="NC_004070.1"/>
</dbReference>
<dbReference type="EMBL" id="AE014074">
    <property type="protein sequence ID" value="AAM79827.1"/>
    <property type="molecule type" value="Genomic_DNA"/>
</dbReference>
<organism evidence="1 2">
    <name type="scientific">Streptococcus pyogenes serotype M3 (strain ATCC BAA-595 / MGAS315)</name>
    <dbReference type="NCBI Taxonomy" id="198466"/>
    <lineage>
        <taxon>Bacteria</taxon>
        <taxon>Bacillati</taxon>
        <taxon>Bacillota</taxon>
        <taxon>Bacilli</taxon>
        <taxon>Lactobacillales</taxon>
        <taxon>Streptococcaceae</taxon>
        <taxon>Streptococcus</taxon>
    </lineage>
</organism>
<dbReference type="KEGG" id="spg:SpyM3_1220"/>
<proteinExistence type="predicted"/>
<protein>
    <submittedName>
        <fullName evidence="1">Putative major tail shaft protein-phage-associated</fullName>
    </submittedName>
</protein>
<dbReference type="AlphaFoldDB" id="A0A0H2UWD9"/>
<dbReference type="NCBIfam" id="NF047353">
    <property type="entry name" value="tube_lmo2291"/>
    <property type="match status" value="1"/>
</dbReference>
<dbReference type="HOGENOM" id="CLU_111977_1_0_9"/>
<accession>A0A0H2UWD9</accession>
<evidence type="ECO:0000313" key="2">
    <source>
        <dbReference type="Proteomes" id="UP000000564"/>
    </source>
</evidence>